<comment type="subcellular location">
    <subcellularLocation>
        <location evidence="1">Membrane</location>
        <topology evidence="1">Multi-pass membrane protein</topology>
    </subcellularLocation>
</comment>
<organism evidence="7 8">
    <name type="scientific">Rhizoclosmatium globosum</name>
    <dbReference type="NCBI Taxonomy" id="329046"/>
    <lineage>
        <taxon>Eukaryota</taxon>
        <taxon>Fungi</taxon>
        <taxon>Fungi incertae sedis</taxon>
        <taxon>Chytridiomycota</taxon>
        <taxon>Chytridiomycota incertae sedis</taxon>
        <taxon>Chytridiomycetes</taxon>
        <taxon>Chytridiales</taxon>
        <taxon>Chytriomycetaceae</taxon>
        <taxon>Rhizoclosmatium</taxon>
    </lineage>
</organism>
<feature type="compositionally biased region" description="Polar residues" evidence="5">
    <location>
        <begin position="310"/>
        <end position="323"/>
    </location>
</feature>
<keyword evidence="3 6" id="KW-1133">Transmembrane helix</keyword>
<evidence type="ECO:0000256" key="3">
    <source>
        <dbReference type="ARBA" id="ARBA00022989"/>
    </source>
</evidence>
<dbReference type="GO" id="GO:0007189">
    <property type="term" value="P:adenylate cyclase-activating G protein-coupled receptor signaling pathway"/>
    <property type="evidence" value="ECO:0007669"/>
    <property type="project" value="TreeGrafter"/>
</dbReference>
<evidence type="ECO:0000256" key="6">
    <source>
        <dbReference type="SAM" id="Phobius"/>
    </source>
</evidence>
<dbReference type="PANTHER" id="PTHR23112">
    <property type="entry name" value="G PROTEIN-COUPLED RECEPTOR 157-RELATED"/>
    <property type="match status" value="1"/>
</dbReference>
<keyword evidence="4 6" id="KW-0472">Membrane</keyword>
<gene>
    <name evidence="7" type="ORF">BCR33DRAFT_713409</name>
</gene>
<proteinExistence type="predicted"/>
<dbReference type="PANTHER" id="PTHR23112:SF0">
    <property type="entry name" value="TRANSMEMBRANE PROTEIN 116"/>
    <property type="match status" value="1"/>
</dbReference>
<evidence type="ECO:0008006" key="9">
    <source>
        <dbReference type="Google" id="ProtNLM"/>
    </source>
</evidence>
<feature type="transmembrane region" description="Helical" evidence="6">
    <location>
        <begin position="181"/>
        <end position="205"/>
    </location>
</feature>
<feature type="transmembrane region" description="Helical" evidence="6">
    <location>
        <begin position="262"/>
        <end position="284"/>
    </location>
</feature>
<dbReference type="EMBL" id="MCGO01000008">
    <property type="protein sequence ID" value="ORY49797.1"/>
    <property type="molecule type" value="Genomic_DNA"/>
</dbReference>
<keyword evidence="2 6" id="KW-0812">Transmembrane</keyword>
<dbReference type="Proteomes" id="UP000193642">
    <property type="component" value="Unassembled WGS sequence"/>
</dbReference>
<reference evidence="7 8" key="1">
    <citation type="submission" date="2016-07" db="EMBL/GenBank/DDBJ databases">
        <title>Pervasive Adenine N6-methylation of Active Genes in Fungi.</title>
        <authorList>
            <consortium name="DOE Joint Genome Institute"/>
            <person name="Mondo S.J."/>
            <person name="Dannebaum R.O."/>
            <person name="Kuo R.C."/>
            <person name="Labutti K."/>
            <person name="Haridas S."/>
            <person name="Kuo A."/>
            <person name="Salamov A."/>
            <person name="Ahrendt S.R."/>
            <person name="Lipzen A."/>
            <person name="Sullivan W."/>
            <person name="Andreopoulos W.B."/>
            <person name="Clum A."/>
            <person name="Lindquist E."/>
            <person name="Daum C."/>
            <person name="Ramamoorthy G.K."/>
            <person name="Gryganskyi A."/>
            <person name="Culley D."/>
            <person name="Magnuson J.K."/>
            <person name="James T.Y."/>
            <person name="O'Malley M.A."/>
            <person name="Stajich J.E."/>
            <person name="Spatafora J.W."/>
            <person name="Visel A."/>
            <person name="Grigoriev I.V."/>
        </authorList>
    </citation>
    <scope>NUCLEOTIDE SEQUENCE [LARGE SCALE GENOMIC DNA]</scope>
    <source>
        <strain evidence="7 8">JEL800</strain>
    </source>
</reference>
<dbReference type="Gene3D" id="1.20.1070.10">
    <property type="entry name" value="Rhodopsin 7-helix transmembrane proteins"/>
    <property type="match status" value="1"/>
</dbReference>
<evidence type="ECO:0000256" key="1">
    <source>
        <dbReference type="ARBA" id="ARBA00004141"/>
    </source>
</evidence>
<dbReference type="OrthoDB" id="2098790at2759"/>
<comment type="caution">
    <text evidence="7">The sequence shown here is derived from an EMBL/GenBank/DDBJ whole genome shotgun (WGS) entry which is preliminary data.</text>
</comment>
<dbReference type="GO" id="GO:0004930">
    <property type="term" value="F:G protein-coupled receptor activity"/>
    <property type="evidence" value="ECO:0007669"/>
    <property type="project" value="TreeGrafter"/>
</dbReference>
<dbReference type="AlphaFoldDB" id="A0A1Y2CS48"/>
<protein>
    <recommendedName>
        <fullName evidence="9">G-protein coupled receptors family 1 profile domain-containing protein</fullName>
    </recommendedName>
</protein>
<feature type="transmembrane region" description="Helical" evidence="6">
    <location>
        <begin position="107"/>
        <end position="128"/>
    </location>
</feature>
<feature type="transmembrane region" description="Helical" evidence="6">
    <location>
        <begin position="140"/>
        <end position="161"/>
    </location>
</feature>
<dbReference type="GO" id="GO:0005886">
    <property type="term" value="C:plasma membrane"/>
    <property type="evidence" value="ECO:0007669"/>
    <property type="project" value="TreeGrafter"/>
</dbReference>
<evidence type="ECO:0000313" key="8">
    <source>
        <dbReference type="Proteomes" id="UP000193642"/>
    </source>
</evidence>
<evidence type="ECO:0000256" key="2">
    <source>
        <dbReference type="ARBA" id="ARBA00022692"/>
    </source>
</evidence>
<dbReference type="SUPFAM" id="SSF81321">
    <property type="entry name" value="Family A G protein-coupled receptor-like"/>
    <property type="match status" value="1"/>
</dbReference>
<evidence type="ECO:0000256" key="4">
    <source>
        <dbReference type="ARBA" id="ARBA00023136"/>
    </source>
</evidence>
<accession>A0A1Y2CS48</accession>
<sequence length="323" mass="35506">MATIQEWSLSPSNLIRHEPQSLSDIYALHGAALVVIYSSILGAGWMFYDSIKTKKYETLSGRFPMYMAALNFCWSVSHSVDHLWMILEKGDSPPDSACKVLGGLLSVFMMAELFLIDIMALYMLGTVYYGNRFSLGTYDWMLFVLIIGVPICYVIVTGSVGALGHDYYWCLLDISIPAGRIVMGITAAAACVCVAVPAVCFFLIYRKLKEHVNNVKGAVNNQGFTSSVMKKLLAFQGIVTVSFCGVAITGTSISAFKYEPTGLVWLTILTLNSGGWLNAVAYYMQEHVFCRERSKSLDASPGRPSRTLVLRNSGNSKTRSGNP</sequence>
<feature type="transmembrane region" description="Helical" evidence="6">
    <location>
        <begin position="232"/>
        <end position="256"/>
    </location>
</feature>
<evidence type="ECO:0000256" key="5">
    <source>
        <dbReference type="SAM" id="MobiDB-lite"/>
    </source>
</evidence>
<keyword evidence="8" id="KW-1185">Reference proteome</keyword>
<name>A0A1Y2CS48_9FUNG</name>
<feature type="region of interest" description="Disordered" evidence="5">
    <location>
        <begin position="296"/>
        <end position="323"/>
    </location>
</feature>
<feature type="transmembrane region" description="Helical" evidence="6">
    <location>
        <begin position="26"/>
        <end position="48"/>
    </location>
</feature>
<feature type="transmembrane region" description="Helical" evidence="6">
    <location>
        <begin position="68"/>
        <end position="87"/>
    </location>
</feature>
<evidence type="ECO:0000313" key="7">
    <source>
        <dbReference type="EMBL" id="ORY49797.1"/>
    </source>
</evidence>